<dbReference type="Proteomes" id="UP001500767">
    <property type="component" value="Unassembled WGS sequence"/>
</dbReference>
<feature type="binding site" evidence="8">
    <location>
        <position position="451"/>
    </location>
    <ligand>
        <name>Zn(2+)</name>
        <dbReference type="ChEBI" id="CHEBI:29105"/>
        <label>2</label>
    </ligand>
</feature>
<dbReference type="HAMAP" id="MF_00983">
    <property type="entry name" value="PriA"/>
    <property type="match status" value="1"/>
</dbReference>
<dbReference type="Gene3D" id="3.40.50.300">
    <property type="entry name" value="P-loop containing nucleotide triphosphate hydrolases"/>
    <property type="match status" value="1"/>
</dbReference>
<feature type="binding site" evidence="8">
    <location>
        <position position="463"/>
    </location>
    <ligand>
        <name>Zn(2+)</name>
        <dbReference type="ChEBI" id="CHEBI:29105"/>
        <label>1</label>
    </ligand>
</feature>
<accession>A0ABP6WPA3</accession>
<comment type="subunit">
    <text evidence="8">Component of the replication restart primosome.</text>
</comment>
<evidence type="ECO:0000259" key="10">
    <source>
        <dbReference type="Pfam" id="PF17764"/>
    </source>
</evidence>
<evidence type="ECO:0000256" key="7">
    <source>
        <dbReference type="ARBA" id="ARBA00023125"/>
    </source>
</evidence>
<keyword evidence="7 8" id="KW-0238">DNA-binding</keyword>
<comment type="similarity">
    <text evidence="8">Belongs to the helicase family. PriA subfamily.</text>
</comment>
<dbReference type="PANTHER" id="PTHR30580">
    <property type="entry name" value="PRIMOSOMAL PROTEIN N"/>
    <property type="match status" value="1"/>
</dbReference>
<evidence type="ECO:0000256" key="1">
    <source>
        <dbReference type="ARBA" id="ARBA00022515"/>
    </source>
</evidence>
<sequence length="698" mass="73428">MPAADPTSGPARETHADPRPEDQPELPVARVAVDVGLAHLDRPFDYRVTPEQDATAVPGARVRVRFAGRLRDGFVLERVATTDTDRTLAPLHKVVSSEPVLTPEVAALVRAVADHYAGTFADVVRLAVPPRHAAAEKAADKLAEKTAEQAGEQAEDRAVPEAPWPDRVPGPLPAYPDGAAYADALRAGRSPRALWQVTPSAAPEADWAAGFAEAARACVEGGRGAVLLAPDQRDVARLEAACVAALGRARVVSLVAESGPAARYRAFLAAAHGRASVVVGNRAAAYAPVHDLGLVALWDDGDDLWAEPRAPYPHTREVLAVRAAQQGAAALFASYARTSELQAYVDRGWLRPVVQTRVAVRHAAPRVRVSGDDDRALARDPAARAARLPHEVFELVRSSLPSGPVLVQVPRAGGRLALVCQDCREPVRCRFCQGPTTLATGSDGLLTCRWCGRPQVEWECPICGGRHVRSPVVGASRTAAELGRAFPGVVVLQSNGETRLDGVSGTGAIVVCTPGAEPPAEGGYAAAVLLDTTLLLLRPDLRASEEALRRWFAVVALVRGGADGGSVLAVGDSSGRALQALVRVDPAGFAVRELADRADAHFPPAAKVVTIEGPAPVLQEYAALVHEPPGTETLGPVPLPVREQLPGSDGEPLLRLTLRAPVREGGALVRAAKEVAGVRSARKSEGAVRVRVDPLVLG</sequence>
<evidence type="ECO:0000256" key="4">
    <source>
        <dbReference type="ARBA" id="ARBA00022741"/>
    </source>
</evidence>
<dbReference type="Pfam" id="PF17764">
    <property type="entry name" value="PriA_3primeBD"/>
    <property type="match status" value="1"/>
</dbReference>
<keyword evidence="2 8" id="KW-0235">DNA replication</keyword>
<comment type="caution">
    <text evidence="8">As this protein does not have any detectable helicase domains, it probably does not have helicase activity.</text>
</comment>
<gene>
    <name evidence="8" type="primary">priA</name>
    <name evidence="11" type="ORF">GCM10022197_05820</name>
</gene>
<evidence type="ECO:0000256" key="9">
    <source>
        <dbReference type="SAM" id="MobiDB-lite"/>
    </source>
</evidence>
<protein>
    <recommendedName>
        <fullName evidence="8">Probable replication restart protein PriA</fullName>
    </recommendedName>
    <alternativeName>
        <fullName evidence="8">Putative ATP-dependent DNA helicase PriA</fullName>
    </alternativeName>
</protein>
<evidence type="ECO:0000313" key="12">
    <source>
        <dbReference type="Proteomes" id="UP001500767"/>
    </source>
</evidence>
<evidence type="ECO:0000256" key="6">
    <source>
        <dbReference type="ARBA" id="ARBA00022840"/>
    </source>
</evidence>
<dbReference type="PANTHER" id="PTHR30580:SF0">
    <property type="entry name" value="PRIMOSOMAL PROTEIN N"/>
    <property type="match status" value="1"/>
</dbReference>
<evidence type="ECO:0000256" key="8">
    <source>
        <dbReference type="HAMAP-Rule" id="MF_00983"/>
    </source>
</evidence>
<evidence type="ECO:0000256" key="2">
    <source>
        <dbReference type="ARBA" id="ARBA00022705"/>
    </source>
</evidence>
<proteinExistence type="inferred from homology"/>
<keyword evidence="3 8" id="KW-0479">Metal-binding</keyword>
<keyword evidence="1 8" id="KW-0639">Primosome</keyword>
<feature type="binding site" evidence="8">
    <location>
        <position position="423"/>
    </location>
    <ligand>
        <name>Zn(2+)</name>
        <dbReference type="ChEBI" id="CHEBI:29105"/>
        <label>1</label>
    </ligand>
</feature>
<feature type="domain" description="Primosomal protein N' 3' DNA-binding" evidence="10">
    <location>
        <begin position="30"/>
        <end position="129"/>
    </location>
</feature>
<dbReference type="Gene3D" id="3.40.1440.60">
    <property type="entry name" value="PriA, 3(prime) DNA-binding domain"/>
    <property type="match status" value="1"/>
</dbReference>
<evidence type="ECO:0000313" key="11">
    <source>
        <dbReference type="EMBL" id="GAA3553535.1"/>
    </source>
</evidence>
<keyword evidence="5 8" id="KW-0862">Zinc</keyword>
<feature type="region of interest" description="Disordered" evidence="9">
    <location>
        <begin position="1"/>
        <end position="26"/>
    </location>
</feature>
<dbReference type="InterPro" id="IPR027417">
    <property type="entry name" value="P-loop_NTPase"/>
</dbReference>
<keyword evidence="6 8" id="KW-0067">ATP-binding</keyword>
<dbReference type="InterPro" id="IPR041222">
    <property type="entry name" value="PriA_3primeBD"/>
</dbReference>
<feature type="binding site" evidence="8">
    <location>
        <position position="420"/>
    </location>
    <ligand>
        <name>Zn(2+)</name>
        <dbReference type="ChEBI" id="CHEBI:29105"/>
        <label>1</label>
    </ligand>
</feature>
<keyword evidence="12" id="KW-1185">Reference proteome</keyword>
<organism evidence="11 12">
    <name type="scientific">Microlunatus spumicola</name>
    <dbReference type="NCBI Taxonomy" id="81499"/>
    <lineage>
        <taxon>Bacteria</taxon>
        <taxon>Bacillati</taxon>
        <taxon>Actinomycetota</taxon>
        <taxon>Actinomycetes</taxon>
        <taxon>Propionibacteriales</taxon>
        <taxon>Propionibacteriaceae</taxon>
        <taxon>Microlunatus</taxon>
    </lineage>
</organism>
<dbReference type="InterPro" id="IPR042115">
    <property type="entry name" value="PriA_3primeBD_sf"/>
</dbReference>
<feature type="binding site" evidence="8">
    <location>
        <position position="432"/>
    </location>
    <ligand>
        <name>Zn(2+)</name>
        <dbReference type="ChEBI" id="CHEBI:29105"/>
        <label>2</label>
    </ligand>
</feature>
<comment type="caution">
    <text evidence="11">The sequence shown here is derived from an EMBL/GenBank/DDBJ whole genome shotgun (WGS) entry which is preliminary data.</text>
</comment>
<dbReference type="InterPro" id="IPR005259">
    <property type="entry name" value="PriA"/>
</dbReference>
<keyword evidence="4 8" id="KW-0547">Nucleotide-binding</keyword>
<feature type="binding site" evidence="8">
    <location>
        <position position="460"/>
    </location>
    <ligand>
        <name>Zn(2+)</name>
        <dbReference type="ChEBI" id="CHEBI:29105"/>
        <label>1</label>
    </ligand>
</feature>
<comment type="cofactor">
    <cofactor evidence="8">
        <name>Zn(2+)</name>
        <dbReference type="ChEBI" id="CHEBI:29105"/>
    </cofactor>
    <text evidence="8">Binds 2 zinc ions per subunit.</text>
</comment>
<feature type="binding site" evidence="8">
    <location>
        <position position="429"/>
    </location>
    <ligand>
        <name>Zn(2+)</name>
        <dbReference type="ChEBI" id="CHEBI:29105"/>
        <label>2</label>
    </ligand>
</feature>
<dbReference type="RefSeq" id="WP_204912307.1">
    <property type="nucleotide sequence ID" value="NZ_BAAAYR010000001.1"/>
</dbReference>
<dbReference type="EMBL" id="BAAAYR010000001">
    <property type="protein sequence ID" value="GAA3553535.1"/>
    <property type="molecule type" value="Genomic_DNA"/>
</dbReference>
<evidence type="ECO:0000256" key="3">
    <source>
        <dbReference type="ARBA" id="ARBA00022723"/>
    </source>
</evidence>
<reference evidence="12" key="1">
    <citation type="journal article" date="2019" name="Int. J. Syst. Evol. Microbiol.">
        <title>The Global Catalogue of Microorganisms (GCM) 10K type strain sequencing project: providing services to taxonomists for standard genome sequencing and annotation.</title>
        <authorList>
            <consortium name="The Broad Institute Genomics Platform"/>
            <consortium name="The Broad Institute Genome Sequencing Center for Infectious Disease"/>
            <person name="Wu L."/>
            <person name="Ma J."/>
        </authorList>
    </citation>
    <scope>NUCLEOTIDE SEQUENCE [LARGE SCALE GENOMIC DNA]</scope>
    <source>
        <strain evidence="12">JCM 16540</strain>
    </source>
</reference>
<comment type="function">
    <text evidence="8">Initiates the restart of stalled replication forks, which reloads the replicative helicase on sites other than the origin of replication. Recognizes and binds to abandoned replication forks and remodels them to uncover a helicase loading site. Promotes assembly of the primosome at these replication forks.</text>
</comment>
<feature type="region of interest" description="Disordered" evidence="9">
    <location>
        <begin position="140"/>
        <end position="164"/>
    </location>
</feature>
<feature type="binding site" evidence="8">
    <location>
        <position position="448"/>
    </location>
    <ligand>
        <name>Zn(2+)</name>
        <dbReference type="ChEBI" id="CHEBI:29105"/>
        <label>2</label>
    </ligand>
</feature>
<name>A0ABP6WPA3_9ACTN</name>
<feature type="compositionally biased region" description="Basic and acidic residues" evidence="9">
    <location>
        <begin position="12"/>
        <end position="22"/>
    </location>
</feature>
<evidence type="ECO:0000256" key="5">
    <source>
        <dbReference type="ARBA" id="ARBA00022833"/>
    </source>
</evidence>